<evidence type="ECO:0000313" key="2">
    <source>
        <dbReference type="EMBL" id="KAG0489117.1"/>
    </source>
</evidence>
<dbReference type="Proteomes" id="UP000636800">
    <property type="component" value="Chromosome 3"/>
</dbReference>
<organism evidence="2 3">
    <name type="scientific">Vanilla planifolia</name>
    <name type="common">Vanilla</name>
    <dbReference type="NCBI Taxonomy" id="51239"/>
    <lineage>
        <taxon>Eukaryota</taxon>
        <taxon>Viridiplantae</taxon>
        <taxon>Streptophyta</taxon>
        <taxon>Embryophyta</taxon>
        <taxon>Tracheophyta</taxon>
        <taxon>Spermatophyta</taxon>
        <taxon>Magnoliopsida</taxon>
        <taxon>Liliopsida</taxon>
        <taxon>Asparagales</taxon>
        <taxon>Orchidaceae</taxon>
        <taxon>Vanilloideae</taxon>
        <taxon>Vanilleae</taxon>
        <taxon>Vanilla</taxon>
    </lineage>
</organism>
<name>A0A835RNB9_VANPL</name>
<reference evidence="2 3" key="1">
    <citation type="journal article" date="2020" name="Nat. Food">
        <title>A phased Vanilla planifolia genome enables genetic improvement of flavour and production.</title>
        <authorList>
            <person name="Hasing T."/>
            <person name="Tang H."/>
            <person name="Brym M."/>
            <person name="Khazi F."/>
            <person name="Huang T."/>
            <person name="Chambers A.H."/>
        </authorList>
    </citation>
    <scope>NUCLEOTIDE SEQUENCE [LARGE SCALE GENOMIC DNA]</scope>
    <source>
        <tissue evidence="2">Leaf</tissue>
    </source>
</reference>
<accession>A0A835RNB9</accession>
<comment type="caution">
    <text evidence="2">The sequence shown here is derived from an EMBL/GenBank/DDBJ whole genome shotgun (WGS) entry which is preliminary data.</text>
</comment>
<feature type="region of interest" description="Disordered" evidence="1">
    <location>
        <begin position="164"/>
        <end position="188"/>
    </location>
</feature>
<feature type="compositionally biased region" description="Low complexity" evidence="1">
    <location>
        <begin position="164"/>
        <end position="176"/>
    </location>
</feature>
<gene>
    <name evidence="2" type="ORF">HPP92_007928</name>
</gene>
<evidence type="ECO:0000313" key="3">
    <source>
        <dbReference type="Proteomes" id="UP000636800"/>
    </source>
</evidence>
<dbReference type="PANTHER" id="PTHR33881:SF17">
    <property type="entry name" value="EGF-LIKE DOMAIN-CONTAINING PROTEIN"/>
    <property type="match status" value="1"/>
</dbReference>
<dbReference type="AlphaFoldDB" id="A0A835RNB9"/>
<evidence type="ECO:0000256" key="1">
    <source>
        <dbReference type="SAM" id="MobiDB-lite"/>
    </source>
</evidence>
<sequence length="207" mass="22524">MTSNPNVAKMVHDSWMGKTSNAPSPRWWRKSAYCGKGICKVSDNHSLGFVCQCNEGWSQYHIEDYFRFLPCLIPNCSINYSCSNSSIPPAAAPLPSPPDKLSLFNPCTWSFCGGGECVRSSTFEHRCECKPNYSNLLNISSFPCYKDCSIGADCKNLGISISNSSSSFSSSSSSISPTVTGNESSSSGQDQAWMHYACKGYDCCLAS</sequence>
<dbReference type="EMBL" id="JADCNL010000003">
    <property type="protein sequence ID" value="KAG0489117.1"/>
    <property type="molecule type" value="Genomic_DNA"/>
</dbReference>
<proteinExistence type="predicted"/>
<dbReference type="PANTHER" id="PTHR33881">
    <property type="entry name" value="NEUROGENIC LOCUS NOTCH-LIKE PROTEIN"/>
    <property type="match status" value="1"/>
</dbReference>
<protein>
    <recommendedName>
        <fullName evidence="4">EGF-like domain-containing protein</fullName>
    </recommendedName>
</protein>
<keyword evidence="3" id="KW-1185">Reference proteome</keyword>
<feature type="compositionally biased region" description="Polar residues" evidence="1">
    <location>
        <begin position="177"/>
        <end position="188"/>
    </location>
</feature>
<evidence type="ECO:0008006" key="4">
    <source>
        <dbReference type="Google" id="ProtNLM"/>
    </source>
</evidence>
<dbReference type="OrthoDB" id="2018246at2759"/>